<protein>
    <submittedName>
        <fullName evidence="2">Uncharacterized protein</fullName>
    </submittedName>
</protein>
<evidence type="ECO:0000313" key="3">
    <source>
        <dbReference type="Proteomes" id="UP000184063"/>
    </source>
</evidence>
<reference evidence="3" key="1">
    <citation type="journal article" date="2017" name="Genome Biol.">
        <title>Comparative genomics reveals high biological diversity and specific adaptations in the industrially and medically important fungal genus Aspergillus.</title>
        <authorList>
            <person name="de Vries R.P."/>
            <person name="Riley R."/>
            <person name="Wiebenga A."/>
            <person name="Aguilar-Osorio G."/>
            <person name="Amillis S."/>
            <person name="Uchima C.A."/>
            <person name="Anderluh G."/>
            <person name="Asadollahi M."/>
            <person name="Askin M."/>
            <person name="Barry K."/>
            <person name="Battaglia E."/>
            <person name="Bayram O."/>
            <person name="Benocci T."/>
            <person name="Braus-Stromeyer S.A."/>
            <person name="Caldana C."/>
            <person name="Canovas D."/>
            <person name="Cerqueira G.C."/>
            <person name="Chen F."/>
            <person name="Chen W."/>
            <person name="Choi C."/>
            <person name="Clum A."/>
            <person name="Dos Santos R.A."/>
            <person name="Damasio A.R."/>
            <person name="Diallinas G."/>
            <person name="Emri T."/>
            <person name="Fekete E."/>
            <person name="Flipphi M."/>
            <person name="Freyberg S."/>
            <person name="Gallo A."/>
            <person name="Gournas C."/>
            <person name="Habgood R."/>
            <person name="Hainaut M."/>
            <person name="Harispe M.L."/>
            <person name="Henrissat B."/>
            <person name="Hilden K.S."/>
            <person name="Hope R."/>
            <person name="Hossain A."/>
            <person name="Karabika E."/>
            <person name="Karaffa L."/>
            <person name="Karanyi Z."/>
            <person name="Krasevec N."/>
            <person name="Kuo A."/>
            <person name="Kusch H."/>
            <person name="LaButti K."/>
            <person name="Lagendijk E.L."/>
            <person name="Lapidus A."/>
            <person name="Levasseur A."/>
            <person name="Lindquist E."/>
            <person name="Lipzen A."/>
            <person name="Logrieco A.F."/>
            <person name="MacCabe A."/>
            <person name="Maekelae M.R."/>
            <person name="Malavazi I."/>
            <person name="Melin P."/>
            <person name="Meyer V."/>
            <person name="Mielnichuk N."/>
            <person name="Miskei M."/>
            <person name="Molnar A.P."/>
            <person name="Mule G."/>
            <person name="Ngan C.Y."/>
            <person name="Orejas M."/>
            <person name="Orosz E."/>
            <person name="Ouedraogo J.P."/>
            <person name="Overkamp K.M."/>
            <person name="Park H.-S."/>
            <person name="Perrone G."/>
            <person name="Piumi F."/>
            <person name="Punt P.J."/>
            <person name="Ram A.F."/>
            <person name="Ramon A."/>
            <person name="Rauscher S."/>
            <person name="Record E."/>
            <person name="Riano-Pachon D.M."/>
            <person name="Robert V."/>
            <person name="Roehrig J."/>
            <person name="Ruller R."/>
            <person name="Salamov A."/>
            <person name="Salih N.S."/>
            <person name="Samson R.A."/>
            <person name="Sandor E."/>
            <person name="Sanguinetti M."/>
            <person name="Schuetze T."/>
            <person name="Sepcic K."/>
            <person name="Shelest E."/>
            <person name="Sherlock G."/>
            <person name="Sophianopoulou V."/>
            <person name="Squina F.M."/>
            <person name="Sun H."/>
            <person name="Susca A."/>
            <person name="Todd R.B."/>
            <person name="Tsang A."/>
            <person name="Unkles S.E."/>
            <person name="van de Wiele N."/>
            <person name="van Rossen-Uffink D."/>
            <person name="Oliveira J.V."/>
            <person name="Vesth T.C."/>
            <person name="Visser J."/>
            <person name="Yu J.-H."/>
            <person name="Zhou M."/>
            <person name="Andersen M.R."/>
            <person name="Archer D.B."/>
            <person name="Baker S.E."/>
            <person name="Benoit I."/>
            <person name="Brakhage A.A."/>
            <person name="Braus G.H."/>
            <person name="Fischer R."/>
            <person name="Frisvad J.C."/>
            <person name="Goldman G.H."/>
            <person name="Houbraken J."/>
            <person name="Oakley B."/>
            <person name="Pocsi I."/>
            <person name="Scazzocchio C."/>
            <person name="Seiboth B."/>
            <person name="vanKuyk P.A."/>
            <person name="Wortman J."/>
            <person name="Dyer P.S."/>
            <person name="Grigoriev I.V."/>
        </authorList>
    </citation>
    <scope>NUCLEOTIDE SEQUENCE [LARGE SCALE GENOMIC DNA]</scope>
    <source>
        <strain evidence="3">CBS 106.47</strain>
    </source>
</reference>
<name>A0A1M3TQW0_ASPLC</name>
<dbReference type="Proteomes" id="UP000184063">
    <property type="component" value="Unassembled WGS sequence"/>
</dbReference>
<evidence type="ECO:0000256" key="1">
    <source>
        <dbReference type="SAM" id="MobiDB-lite"/>
    </source>
</evidence>
<dbReference type="AlphaFoldDB" id="A0A1M3TQW0"/>
<dbReference type="EMBL" id="KV878238">
    <property type="protein sequence ID" value="OJZ89105.1"/>
    <property type="molecule type" value="Genomic_DNA"/>
</dbReference>
<sequence>MRLSVVKSRSNEIRRLMRARVFGVGREDPTDVLQHFFFVQWTFRTQGWLTRIKEKGNNREAEADLTLKPKSDDESDTSID</sequence>
<organism evidence="2 3">
    <name type="scientific">Aspergillus luchuensis (strain CBS 106.47)</name>
    <dbReference type="NCBI Taxonomy" id="1137211"/>
    <lineage>
        <taxon>Eukaryota</taxon>
        <taxon>Fungi</taxon>
        <taxon>Dikarya</taxon>
        <taxon>Ascomycota</taxon>
        <taxon>Pezizomycotina</taxon>
        <taxon>Eurotiomycetes</taxon>
        <taxon>Eurotiomycetidae</taxon>
        <taxon>Eurotiales</taxon>
        <taxon>Aspergillaceae</taxon>
        <taxon>Aspergillus</taxon>
        <taxon>Aspergillus subgen. Circumdati</taxon>
    </lineage>
</organism>
<accession>A0A1M3TQW0</accession>
<gene>
    <name evidence="2" type="ORF">ASPFODRAFT_480727</name>
</gene>
<feature type="compositionally biased region" description="Basic and acidic residues" evidence="1">
    <location>
        <begin position="59"/>
        <end position="72"/>
    </location>
</feature>
<feature type="region of interest" description="Disordered" evidence="1">
    <location>
        <begin position="59"/>
        <end position="80"/>
    </location>
</feature>
<dbReference type="VEuPathDB" id="FungiDB:ASPFODRAFT_480727"/>
<proteinExistence type="predicted"/>
<evidence type="ECO:0000313" key="2">
    <source>
        <dbReference type="EMBL" id="OJZ89105.1"/>
    </source>
</evidence>